<proteinExistence type="predicted"/>
<dbReference type="eggNOG" id="KOG0894">
    <property type="taxonomic scope" value="Eukaryota"/>
</dbReference>
<dbReference type="OrthoDB" id="1158011at2759"/>
<keyword evidence="6" id="KW-0833">Ubl conjugation pathway</keyword>
<keyword evidence="9" id="KW-1133">Transmembrane helix</keyword>
<name>C1MXA2_MICPC</name>
<evidence type="ECO:0000256" key="7">
    <source>
        <dbReference type="ARBA" id="ARBA00022824"/>
    </source>
</evidence>
<accession>C1MXA2</accession>
<dbReference type="Proteomes" id="UP000001876">
    <property type="component" value="Unassembled WGS sequence"/>
</dbReference>
<dbReference type="EMBL" id="GG663742">
    <property type="protein sequence ID" value="EEH55427.1"/>
    <property type="molecule type" value="Genomic_DNA"/>
</dbReference>
<evidence type="ECO:0000256" key="6">
    <source>
        <dbReference type="ARBA" id="ARBA00022786"/>
    </source>
</evidence>
<evidence type="ECO:0000256" key="2">
    <source>
        <dbReference type="ARBA" id="ARBA00012486"/>
    </source>
</evidence>
<dbReference type="OMA" id="GWSVATI"/>
<dbReference type="InterPro" id="IPR000608">
    <property type="entry name" value="UBC"/>
</dbReference>
<evidence type="ECO:0000256" key="8">
    <source>
        <dbReference type="ARBA" id="ARBA00022840"/>
    </source>
</evidence>
<dbReference type="GeneID" id="9685798"/>
<reference evidence="12 13" key="1">
    <citation type="journal article" date="2009" name="Science">
        <title>Green evolution and dynamic adaptations revealed by genomes of the marine picoeukaryotes Micromonas.</title>
        <authorList>
            <person name="Worden A.Z."/>
            <person name="Lee J.H."/>
            <person name="Mock T."/>
            <person name="Rouze P."/>
            <person name="Simmons M.P."/>
            <person name="Aerts A.L."/>
            <person name="Allen A.E."/>
            <person name="Cuvelier M.L."/>
            <person name="Derelle E."/>
            <person name="Everett M.V."/>
            <person name="Foulon E."/>
            <person name="Grimwood J."/>
            <person name="Gundlach H."/>
            <person name="Henrissat B."/>
            <person name="Napoli C."/>
            <person name="McDonald S.M."/>
            <person name="Parker M.S."/>
            <person name="Rombauts S."/>
            <person name="Salamov A."/>
            <person name="Von Dassow P."/>
            <person name="Badger J.H."/>
            <person name="Coutinho P.M."/>
            <person name="Demir E."/>
            <person name="Dubchak I."/>
            <person name="Gentemann C."/>
            <person name="Eikrem W."/>
            <person name="Gready J.E."/>
            <person name="John U."/>
            <person name="Lanier W."/>
            <person name="Lindquist E.A."/>
            <person name="Lucas S."/>
            <person name="Mayer K.F."/>
            <person name="Moreau H."/>
            <person name="Not F."/>
            <person name="Otillar R."/>
            <person name="Panaud O."/>
            <person name="Pangilinan J."/>
            <person name="Paulsen I."/>
            <person name="Piegu B."/>
            <person name="Poliakov A."/>
            <person name="Robbens S."/>
            <person name="Schmutz J."/>
            <person name="Toulza E."/>
            <person name="Wyss T."/>
            <person name="Zelensky A."/>
            <person name="Zhou K."/>
            <person name="Armbrust E.V."/>
            <person name="Bhattacharya D."/>
            <person name="Goodenough U.W."/>
            <person name="Van de Peer Y."/>
            <person name="Grigoriev I.V."/>
        </authorList>
    </citation>
    <scope>NUCLEOTIDE SEQUENCE [LARGE SCALE GENOMIC DNA]</scope>
    <source>
        <strain evidence="12 13">CCMP1545</strain>
    </source>
</reference>
<dbReference type="PANTHER" id="PTHR24067">
    <property type="entry name" value="UBIQUITIN-CONJUGATING ENZYME E2"/>
    <property type="match status" value="1"/>
</dbReference>
<dbReference type="GO" id="GO:0005789">
    <property type="term" value="C:endoplasmic reticulum membrane"/>
    <property type="evidence" value="ECO:0007669"/>
    <property type="project" value="UniProtKB-SubCell"/>
</dbReference>
<keyword evidence="10" id="KW-0472">Membrane</keyword>
<dbReference type="PROSITE" id="PS50127">
    <property type="entry name" value="UBC_2"/>
    <property type="match status" value="1"/>
</dbReference>
<comment type="subcellular location">
    <subcellularLocation>
        <location evidence="1">Endoplasmic reticulum membrane</location>
    </subcellularLocation>
</comment>
<feature type="domain" description="UBC core" evidence="11">
    <location>
        <begin position="1"/>
        <end position="155"/>
    </location>
</feature>
<dbReference type="CDD" id="cd23799">
    <property type="entry name" value="UBCc_UBE2J"/>
    <property type="match status" value="1"/>
</dbReference>
<feature type="non-terminal residue" evidence="12">
    <location>
        <position position="155"/>
    </location>
</feature>
<sequence>VARLQKELKLLAKDPLPSMLARPHPNNLLEWHYCLEGASDTAYAGGTYHGKIIFPKEYPFKPPSIMMCTPSGRFQPNTRLCLSMSDFHPESWNPMWSLSSIMSGLQSFMVESTPTQGSVNTTNAEKRQLAAASMAHNVKNATFRKLYPDVIEAHA</sequence>
<evidence type="ECO:0000256" key="1">
    <source>
        <dbReference type="ARBA" id="ARBA00004586"/>
    </source>
</evidence>
<dbReference type="RefSeq" id="XP_003060658.1">
    <property type="nucleotide sequence ID" value="XM_003060612.1"/>
</dbReference>
<dbReference type="AlphaFoldDB" id="C1MXA2"/>
<protein>
    <recommendedName>
        <fullName evidence="2">E2 ubiquitin-conjugating enzyme</fullName>
        <ecNumber evidence="2">2.3.2.23</ecNumber>
    </recommendedName>
</protein>
<evidence type="ECO:0000256" key="4">
    <source>
        <dbReference type="ARBA" id="ARBA00022692"/>
    </source>
</evidence>
<dbReference type="GO" id="GO:0005524">
    <property type="term" value="F:ATP binding"/>
    <property type="evidence" value="ECO:0007669"/>
    <property type="project" value="UniProtKB-KW"/>
</dbReference>
<evidence type="ECO:0000256" key="9">
    <source>
        <dbReference type="ARBA" id="ARBA00022989"/>
    </source>
</evidence>
<dbReference type="SUPFAM" id="SSF54495">
    <property type="entry name" value="UBC-like"/>
    <property type="match status" value="1"/>
</dbReference>
<evidence type="ECO:0000256" key="10">
    <source>
        <dbReference type="ARBA" id="ARBA00023136"/>
    </source>
</evidence>
<evidence type="ECO:0000313" key="13">
    <source>
        <dbReference type="Proteomes" id="UP000001876"/>
    </source>
</evidence>
<keyword evidence="3" id="KW-0808">Transferase</keyword>
<dbReference type="InterPro" id="IPR016135">
    <property type="entry name" value="UBQ-conjugating_enzyme/RWD"/>
</dbReference>
<keyword evidence="5" id="KW-0547">Nucleotide-binding</keyword>
<dbReference type="InterPro" id="IPR050113">
    <property type="entry name" value="Ub_conjugating_enzyme"/>
</dbReference>
<dbReference type="SMART" id="SM00212">
    <property type="entry name" value="UBCc"/>
    <property type="match status" value="1"/>
</dbReference>
<dbReference type="Pfam" id="PF00179">
    <property type="entry name" value="UQ_con"/>
    <property type="match status" value="1"/>
</dbReference>
<evidence type="ECO:0000256" key="3">
    <source>
        <dbReference type="ARBA" id="ARBA00022679"/>
    </source>
</evidence>
<organism evidence="13">
    <name type="scientific">Micromonas pusilla (strain CCMP1545)</name>
    <name type="common">Picoplanktonic green alga</name>
    <dbReference type="NCBI Taxonomy" id="564608"/>
    <lineage>
        <taxon>Eukaryota</taxon>
        <taxon>Viridiplantae</taxon>
        <taxon>Chlorophyta</taxon>
        <taxon>Mamiellophyceae</taxon>
        <taxon>Mamiellales</taxon>
        <taxon>Mamiellaceae</taxon>
        <taxon>Micromonas</taxon>
    </lineage>
</organism>
<dbReference type="FunFam" id="3.10.110.10:FF:000023">
    <property type="entry name" value="Ubiquitin-conjugating enzyme E2 J2"/>
    <property type="match status" value="1"/>
</dbReference>
<gene>
    <name evidence="12" type="ORF">MICPUCDRAFT_6876</name>
</gene>
<keyword evidence="7" id="KW-0256">Endoplasmic reticulum</keyword>
<feature type="non-terminal residue" evidence="12">
    <location>
        <position position="1"/>
    </location>
</feature>
<dbReference type="KEGG" id="mpp:MICPUCDRAFT_6876"/>
<dbReference type="STRING" id="564608.C1MXA2"/>
<dbReference type="GO" id="GO:0061631">
    <property type="term" value="F:ubiquitin conjugating enzyme activity"/>
    <property type="evidence" value="ECO:0007669"/>
    <property type="project" value="UniProtKB-EC"/>
</dbReference>
<keyword evidence="8" id="KW-0067">ATP-binding</keyword>
<keyword evidence="4" id="KW-0812">Transmembrane</keyword>
<evidence type="ECO:0000313" key="12">
    <source>
        <dbReference type="EMBL" id="EEH55427.1"/>
    </source>
</evidence>
<evidence type="ECO:0000259" key="11">
    <source>
        <dbReference type="PROSITE" id="PS50127"/>
    </source>
</evidence>
<evidence type="ECO:0000256" key="5">
    <source>
        <dbReference type="ARBA" id="ARBA00022741"/>
    </source>
</evidence>
<keyword evidence="13" id="KW-1185">Reference proteome</keyword>
<dbReference type="Gene3D" id="3.10.110.10">
    <property type="entry name" value="Ubiquitin Conjugating Enzyme"/>
    <property type="match status" value="1"/>
</dbReference>
<dbReference type="EC" id="2.3.2.23" evidence="2"/>